<feature type="region of interest" description="Disordered" evidence="1">
    <location>
        <begin position="113"/>
        <end position="183"/>
    </location>
</feature>
<accession>A0AAD1HBP0</accession>
<dbReference type="Proteomes" id="UP000466681">
    <property type="component" value="Chromosome"/>
</dbReference>
<organism evidence="2 3">
    <name type="scientific">Mycolicibacterium moriokaense</name>
    <dbReference type="NCBI Taxonomy" id="39691"/>
    <lineage>
        <taxon>Bacteria</taxon>
        <taxon>Bacillati</taxon>
        <taxon>Actinomycetota</taxon>
        <taxon>Actinomycetes</taxon>
        <taxon>Mycobacteriales</taxon>
        <taxon>Mycobacteriaceae</taxon>
        <taxon>Mycolicibacterium</taxon>
    </lineage>
</organism>
<reference evidence="2 3" key="1">
    <citation type="journal article" date="2019" name="Emerg. Microbes Infect.">
        <title>Comprehensive subspecies identification of 175 nontuberculous mycobacteria species based on 7547 genomic profiles.</title>
        <authorList>
            <person name="Matsumoto Y."/>
            <person name="Kinjo T."/>
            <person name="Motooka D."/>
            <person name="Nabeya D."/>
            <person name="Jung N."/>
            <person name="Uechi K."/>
            <person name="Horii T."/>
            <person name="Iida T."/>
            <person name="Fujita J."/>
            <person name="Nakamura S."/>
        </authorList>
    </citation>
    <scope>NUCLEOTIDE SEQUENCE [LARGE SCALE GENOMIC DNA]</scope>
    <source>
        <strain evidence="2 3">JCM 6375</strain>
    </source>
</reference>
<feature type="compositionally biased region" description="Polar residues" evidence="1">
    <location>
        <begin position="173"/>
        <end position="183"/>
    </location>
</feature>
<protein>
    <submittedName>
        <fullName evidence="2">Uncharacterized protein</fullName>
    </submittedName>
</protein>
<sequence>MFPPPELFPPVVAMRNRCNNFDRQTTHSVGRIRVNTGKGAWVGIEIEGRATTMAIAGLGSLAALLAGAGFAQADPGVPVPPPPPPAIFAPQAAAPAPAAPPAPVASVAQVNPGPAPAAPAPAASLAAPAPAGPGAPAPAVTDPLAPPPAVPAAADPAPPAEVPHLVSPENLPPGTSLSPTTRQTGGSYLRELWHAVQTQEVSGKDALLLLTQRPLSSNTPPPGLSMNPVQQTPPAAPAPGEPLPPASAPAPAPVADPAVVPAPTPPPPAG</sequence>
<proteinExistence type="predicted"/>
<feature type="compositionally biased region" description="Low complexity" evidence="1">
    <location>
        <begin position="120"/>
        <end position="129"/>
    </location>
</feature>
<keyword evidence="3" id="KW-1185">Reference proteome</keyword>
<name>A0AAD1HBP0_9MYCO</name>
<dbReference type="EMBL" id="AP022560">
    <property type="protein sequence ID" value="BBX02473.1"/>
    <property type="molecule type" value="Genomic_DNA"/>
</dbReference>
<evidence type="ECO:0000313" key="3">
    <source>
        <dbReference type="Proteomes" id="UP000466681"/>
    </source>
</evidence>
<gene>
    <name evidence="2" type="ORF">MMOR_34090</name>
</gene>
<dbReference type="KEGG" id="mmor:MMOR_34090"/>
<evidence type="ECO:0000313" key="2">
    <source>
        <dbReference type="EMBL" id="BBX02473.1"/>
    </source>
</evidence>
<feature type="compositionally biased region" description="Pro residues" evidence="1">
    <location>
        <begin position="144"/>
        <end position="161"/>
    </location>
</feature>
<feature type="region of interest" description="Disordered" evidence="1">
    <location>
        <begin position="213"/>
        <end position="270"/>
    </location>
</feature>
<feature type="compositionally biased region" description="Pro residues" evidence="1">
    <location>
        <begin position="234"/>
        <end position="270"/>
    </location>
</feature>
<dbReference type="AlphaFoldDB" id="A0AAD1HBP0"/>
<evidence type="ECO:0000256" key="1">
    <source>
        <dbReference type="SAM" id="MobiDB-lite"/>
    </source>
</evidence>